<proteinExistence type="predicted"/>
<evidence type="ECO:0000313" key="3">
    <source>
        <dbReference type="Proteomes" id="UP000245609"/>
    </source>
</evidence>
<feature type="compositionally biased region" description="Polar residues" evidence="1">
    <location>
        <begin position="160"/>
        <end position="173"/>
    </location>
</feature>
<comment type="caution">
    <text evidence="2">The sequence shown here is derived from an EMBL/GenBank/DDBJ whole genome shotgun (WGS) entry which is preliminary data.</text>
</comment>
<accession>A0A2T9Z7M5</accession>
<keyword evidence="3" id="KW-1185">Reference proteome</keyword>
<dbReference type="Proteomes" id="UP000245609">
    <property type="component" value="Unassembled WGS sequence"/>
</dbReference>
<organism evidence="2 3">
    <name type="scientific">Smittium megazygosporum</name>
    <dbReference type="NCBI Taxonomy" id="133381"/>
    <lineage>
        <taxon>Eukaryota</taxon>
        <taxon>Fungi</taxon>
        <taxon>Fungi incertae sedis</taxon>
        <taxon>Zoopagomycota</taxon>
        <taxon>Kickxellomycotina</taxon>
        <taxon>Harpellomycetes</taxon>
        <taxon>Harpellales</taxon>
        <taxon>Legeriomycetaceae</taxon>
        <taxon>Smittium</taxon>
    </lineage>
</organism>
<feature type="region of interest" description="Disordered" evidence="1">
    <location>
        <begin position="523"/>
        <end position="549"/>
    </location>
</feature>
<name>A0A2T9Z7M5_9FUNG</name>
<feature type="compositionally biased region" description="Basic residues" evidence="1">
    <location>
        <begin position="405"/>
        <end position="414"/>
    </location>
</feature>
<feature type="region of interest" description="Disordered" evidence="1">
    <location>
        <begin position="273"/>
        <end position="427"/>
    </location>
</feature>
<feature type="compositionally biased region" description="Low complexity" evidence="1">
    <location>
        <begin position="540"/>
        <end position="549"/>
    </location>
</feature>
<dbReference type="EMBL" id="MBFS01001907">
    <property type="protein sequence ID" value="PVV00552.1"/>
    <property type="molecule type" value="Genomic_DNA"/>
</dbReference>
<feature type="compositionally biased region" description="Acidic residues" evidence="1">
    <location>
        <begin position="219"/>
        <end position="238"/>
    </location>
</feature>
<feature type="compositionally biased region" description="Polar residues" evidence="1">
    <location>
        <begin position="322"/>
        <end position="347"/>
    </location>
</feature>
<evidence type="ECO:0000313" key="2">
    <source>
        <dbReference type="EMBL" id="PVV00552.1"/>
    </source>
</evidence>
<reference evidence="2 3" key="1">
    <citation type="journal article" date="2018" name="MBio">
        <title>Comparative Genomics Reveals the Core Gene Toolbox for the Fungus-Insect Symbiosis.</title>
        <authorList>
            <person name="Wang Y."/>
            <person name="Stata M."/>
            <person name="Wang W."/>
            <person name="Stajich J.E."/>
            <person name="White M.M."/>
            <person name="Moncalvo J.M."/>
        </authorList>
    </citation>
    <scope>NUCLEOTIDE SEQUENCE [LARGE SCALE GENOMIC DNA]</scope>
    <source>
        <strain evidence="2 3">SC-DP-2</strain>
    </source>
</reference>
<feature type="region of interest" description="Disordered" evidence="1">
    <location>
        <begin position="160"/>
        <end position="181"/>
    </location>
</feature>
<dbReference type="STRING" id="133381.A0A2T9Z7M5"/>
<feature type="compositionally biased region" description="Acidic residues" evidence="1">
    <location>
        <begin position="49"/>
        <end position="60"/>
    </location>
</feature>
<evidence type="ECO:0000256" key="1">
    <source>
        <dbReference type="SAM" id="MobiDB-lite"/>
    </source>
</evidence>
<feature type="non-terminal residue" evidence="2">
    <location>
        <position position="1"/>
    </location>
</feature>
<feature type="region of interest" description="Disordered" evidence="1">
    <location>
        <begin position="24"/>
        <end position="60"/>
    </location>
</feature>
<gene>
    <name evidence="2" type="ORF">BB560_005063</name>
</gene>
<dbReference type="AlphaFoldDB" id="A0A2T9Z7M5"/>
<protein>
    <submittedName>
        <fullName evidence="2">Uncharacterized protein</fullName>
    </submittedName>
</protein>
<feature type="region of interest" description="Disordered" evidence="1">
    <location>
        <begin position="199"/>
        <end position="261"/>
    </location>
</feature>
<sequence length="1044" mass="115416">EIKDHGIKMIDLIVKLAEYQIKTEKSPGVSYPDNDDSKHSFNSASLAESEVENSDEDDEVTNNKQSYIQSMSTKDAVFKTILADKDSTLSRLPESFKNLQIDQGIEQENDEFFSVNDNTSGYSSKYRLTNHITENLIEPSMVLPKDINILTPPSLSQMTSTIAVNNPDNSQSFPDHFNDSLKSENQNAALNENQNSFALRTEDSLNDNEFGDNNKHDYDEYEDDEANISDEDEYDENDNNSSLPATQNNGDSDTEDEQADELSVAERIRHHFNIFGSQTPAPNNTTTNNKAQKEKKNTTKSTDAKNNLQGAAQKEKKAVEATHQSNSASTASRLISAQALNKPTSTAVEKHEQKLKPSSKKSHTIAMLQHEPLKIKTTKQIQNETKGGSKIGKESTQNPPDTKKSPLKSSKKAKPLPSNSKLDKSNKEKQLIEATVCGLENTVSAEFDKKSNDEISTTLTNLEPVVHLINNSVNQSSDLDPHPIVSTETSNSGASSNTYVALDPETSQISIDDGKLPVVENKETADQTANPTPQIKDEVNTQTNTNSNFSSHVNAVQASQENPPNTFSDFQQNVISGANGIPAQLTAPLAVPPFNRIQELNTLYVSIKSAYFALQNLHNMSSDNGIAFNSINSSSIGKSNHQSASYEPIKYEFESASDVLASFRNMYKNLFLESERHLLDICSYFALNNLDICGSFVIDPPSEKLKYTYSEMFSSKLRNSMFSDQNTPIYNAFDADSTIKYSQPSANMYSTAFGNNFNSPENVFNNNQSIVCPKPFGVNKQLPPQSLGLGDLPIHPHTDASLNQNYLYNKSQGGSPLFINSTLSSPPPFAMTNPVMLNKQVTNFHFDSSSSSPLYFAQNSMYSSHQRNVSRNSNPGFASTAFNNQGFESAANSAYILPNTKPELLGNYPLGAPKIPQNDGWTYNNHNGSTNVNDVNHGYSYQMNGLHCPSYPKNSDLDPSKTTKVPSQDIFYPQNSVRNGLPFHQMPNGFKNQVPVNFEYEMPLANKNINGMYGSGFNGLGYHGKRNDVSSQKHATELSNIYHI</sequence>